<dbReference type="NCBIfam" id="TIGR00115">
    <property type="entry name" value="tig"/>
    <property type="match status" value="1"/>
</dbReference>
<evidence type="ECO:0000256" key="13">
    <source>
        <dbReference type="PROSITE-ProRule" id="PRU00277"/>
    </source>
</evidence>
<dbReference type="SUPFAM" id="SSF54534">
    <property type="entry name" value="FKBP-like"/>
    <property type="match status" value="1"/>
</dbReference>
<proteinExistence type="inferred from homology"/>
<dbReference type="GO" id="GO:0043335">
    <property type="term" value="P:protein unfolding"/>
    <property type="evidence" value="ECO:0007669"/>
    <property type="project" value="TreeGrafter"/>
</dbReference>
<comment type="domain">
    <text evidence="12">Consists of 3 domains; the N-terminus binds the ribosome, the middle domain has PPIase activity, while the C-terminus has intrinsic chaperone activity on its own.</text>
</comment>
<keyword evidence="7 12" id="KW-0143">Chaperone</keyword>
<dbReference type="GO" id="GO:0044183">
    <property type="term" value="F:protein folding chaperone"/>
    <property type="evidence" value="ECO:0007669"/>
    <property type="project" value="TreeGrafter"/>
</dbReference>
<keyword evidence="5 12" id="KW-0132">Cell division</keyword>
<dbReference type="FunFam" id="3.10.50.40:FF:000001">
    <property type="entry name" value="Trigger factor"/>
    <property type="match status" value="1"/>
</dbReference>
<evidence type="ECO:0000256" key="8">
    <source>
        <dbReference type="ARBA" id="ARBA00023235"/>
    </source>
</evidence>
<reference evidence="18" key="2">
    <citation type="journal article" date="2021" name="Mar. Drugs">
        <title>Genome Reduction and Secondary Metabolism of the Marine Sponge-Associated Cyanobacterium Leptothoe.</title>
        <authorList>
            <person name="Konstantinou D."/>
            <person name="Popin R.V."/>
            <person name="Fewer D.P."/>
            <person name="Sivonen K."/>
            <person name="Gkelis S."/>
        </authorList>
    </citation>
    <scope>NUCLEOTIDE SEQUENCE</scope>
    <source>
        <strain evidence="18">TAU-MAC 1115</strain>
    </source>
</reference>
<dbReference type="AlphaFoldDB" id="A0A947GJ87"/>
<dbReference type="Pfam" id="PF05698">
    <property type="entry name" value="Trigger_C"/>
    <property type="match status" value="1"/>
</dbReference>
<dbReference type="Gene3D" id="3.10.50.40">
    <property type="match status" value="1"/>
</dbReference>
<evidence type="ECO:0000256" key="10">
    <source>
        <dbReference type="ARBA" id="ARBA00024849"/>
    </source>
</evidence>
<dbReference type="SUPFAM" id="SSF109998">
    <property type="entry name" value="Triger factor/SurA peptide-binding domain-like"/>
    <property type="match status" value="1"/>
</dbReference>
<dbReference type="InterPro" id="IPR005215">
    <property type="entry name" value="Trig_fac"/>
</dbReference>
<evidence type="ECO:0000256" key="7">
    <source>
        <dbReference type="ARBA" id="ARBA00023186"/>
    </source>
</evidence>
<keyword evidence="6 12" id="KW-0697">Rotamase</keyword>
<dbReference type="GO" id="GO:0043022">
    <property type="term" value="F:ribosome binding"/>
    <property type="evidence" value="ECO:0007669"/>
    <property type="project" value="TreeGrafter"/>
</dbReference>
<feature type="coiled-coil region" evidence="15">
    <location>
        <begin position="265"/>
        <end position="299"/>
    </location>
</feature>
<dbReference type="PANTHER" id="PTHR30560">
    <property type="entry name" value="TRIGGER FACTOR CHAPERONE AND PEPTIDYL-PROLYL CIS/TRANS ISOMERASE"/>
    <property type="match status" value="1"/>
</dbReference>
<evidence type="ECO:0000256" key="14">
    <source>
        <dbReference type="RuleBase" id="RU003914"/>
    </source>
</evidence>
<dbReference type="InterPro" id="IPR037041">
    <property type="entry name" value="Trigger_fac_C_sf"/>
</dbReference>
<dbReference type="InterPro" id="IPR036611">
    <property type="entry name" value="Trigger_fac_ribosome-bd_sf"/>
</dbReference>
<organism evidence="18 19">
    <name type="scientific">Leptothoe spongobia TAU-MAC 1115</name>
    <dbReference type="NCBI Taxonomy" id="1967444"/>
    <lineage>
        <taxon>Bacteria</taxon>
        <taxon>Bacillati</taxon>
        <taxon>Cyanobacteriota</taxon>
        <taxon>Cyanophyceae</taxon>
        <taxon>Nodosilineales</taxon>
        <taxon>Cymatolegaceae</taxon>
        <taxon>Leptothoe</taxon>
        <taxon>Leptothoe spongobia</taxon>
    </lineage>
</organism>
<evidence type="ECO:0000256" key="3">
    <source>
        <dbReference type="ARBA" id="ARBA00013194"/>
    </source>
</evidence>
<accession>A0A947GJ87</accession>
<feature type="domain" description="PPIase FKBP-type" evidence="17">
    <location>
        <begin position="169"/>
        <end position="262"/>
    </location>
</feature>
<comment type="subcellular location">
    <subcellularLocation>
        <location evidence="12">Cytoplasm</location>
    </subcellularLocation>
    <text evidence="12">About half TF is bound to the ribosome near the polypeptide exit tunnel while the other half is free in the cytoplasm.</text>
</comment>
<keyword evidence="15" id="KW-0175">Coiled coil</keyword>
<dbReference type="InterPro" id="IPR027304">
    <property type="entry name" value="Trigger_fact/SurA_dom_sf"/>
</dbReference>
<evidence type="ECO:0000256" key="16">
    <source>
        <dbReference type="SAM" id="MobiDB-lite"/>
    </source>
</evidence>
<evidence type="ECO:0000256" key="9">
    <source>
        <dbReference type="ARBA" id="ARBA00023306"/>
    </source>
</evidence>
<keyword evidence="12" id="KW-0963">Cytoplasm</keyword>
<dbReference type="Gene3D" id="1.10.3120.10">
    <property type="entry name" value="Trigger factor, C-terminal domain"/>
    <property type="match status" value="1"/>
</dbReference>
<dbReference type="GO" id="GO:0003755">
    <property type="term" value="F:peptidyl-prolyl cis-trans isomerase activity"/>
    <property type="evidence" value="ECO:0007669"/>
    <property type="project" value="UniProtKB-UniRule"/>
</dbReference>
<dbReference type="GO" id="GO:0051083">
    <property type="term" value="P:'de novo' cotranslational protein folding"/>
    <property type="evidence" value="ECO:0007669"/>
    <property type="project" value="TreeGrafter"/>
</dbReference>
<keyword evidence="9 12" id="KW-0131">Cell cycle</keyword>
<dbReference type="InterPro" id="IPR008880">
    <property type="entry name" value="Trigger_fac_C"/>
</dbReference>
<comment type="function">
    <text evidence="10 12">Involved in protein export. Acts as a chaperone by maintaining the newly synthesized protein in an open conformation. Functions as a peptidyl-prolyl cis-trans isomerase.</text>
</comment>
<evidence type="ECO:0000313" key="19">
    <source>
        <dbReference type="Proteomes" id="UP000717364"/>
    </source>
</evidence>
<gene>
    <name evidence="12" type="primary">tig</name>
    <name evidence="18" type="ORF">IXB50_08650</name>
</gene>
<dbReference type="GO" id="GO:0051301">
    <property type="term" value="P:cell division"/>
    <property type="evidence" value="ECO:0007669"/>
    <property type="project" value="UniProtKB-KW"/>
</dbReference>
<evidence type="ECO:0000256" key="5">
    <source>
        <dbReference type="ARBA" id="ARBA00022618"/>
    </source>
</evidence>
<dbReference type="PANTHER" id="PTHR30560:SF3">
    <property type="entry name" value="TRIGGER FACTOR-LIKE PROTEIN TIG, CHLOROPLASTIC"/>
    <property type="match status" value="1"/>
</dbReference>
<dbReference type="InterPro" id="IPR001179">
    <property type="entry name" value="PPIase_FKBP_dom"/>
</dbReference>
<evidence type="ECO:0000256" key="1">
    <source>
        <dbReference type="ARBA" id="ARBA00000971"/>
    </source>
</evidence>
<name>A0A947GJ87_9CYAN</name>
<dbReference type="PIRSF" id="PIRSF003095">
    <property type="entry name" value="Trigger_factor"/>
    <property type="match status" value="1"/>
</dbReference>
<evidence type="ECO:0000256" key="12">
    <source>
        <dbReference type="HAMAP-Rule" id="MF_00303"/>
    </source>
</evidence>
<dbReference type="InterPro" id="IPR046357">
    <property type="entry name" value="PPIase_dom_sf"/>
</dbReference>
<dbReference type="PROSITE" id="PS50059">
    <property type="entry name" value="FKBP_PPIASE"/>
    <property type="match status" value="1"/>
</dbReference>
<evidence type="ECO:0000256" key="4">
    <source>
        <dbReference type="ARBA" id="ARBA00016902"/>
    </source>
</evidence>
<dbReference type="Proteomes" id="UP000717364">
    <property type="component" value="Unassembled WGS sequence"/>
</dbReference>
<dbReference type="GO" id="GO:0015031">
    <property type="term" value="P:protein transport"/>
    <property type="evidence" value="ECO:0007669"/>
    <property type="project" value="UniProtKB-UniRule"/>
</dbReference>
<reference evidence="18" key="1">
    <citation type="submission" date="2020-11" db="EMBL/GenBank/DDBJ databases">
        <authorList>
            <person name="Konstantinou D."/>
            <person name="Gkelis S."/>
            <person name="Popin R."/>
            <person name="Fewer D."/>
            <person name="Sivonen K."/>
        </authorList>
    </citation>
    <scope>NUCLEOTIDE SEQUENCE</scope>
    <source>
        <strain evidence="18">TAU-MAC 1115</strain>
    </source>
</reference>
<comment type="catalytic activity">
    <reaction evidence="1 12 13">
        <text>[protein]-peptidylproline (omega=180) = [protein]-peptidylproline (omega=0)</text>
        <dbReference type="Rhea" id="RHEA:16237"/>
        <dbReference type="Rhea" id="RHEA-COMP:10747"/>
        <dbReference type="Rhea" id="RHEA-COMP:10748"/>
        <dbReference type="ChEBI" id="CHEBI:83833"/>
        <dbReference type="ChEBI" id="CHEBI:83834"/>
        <dbReference type="EC" id="5.2.1.8"/>
    </reaction>
</comment>
<evidence type="ECO:0000256" key="2">
    <source>
        <dbReference type="ARBA" id="ARBA00005464"/>
    </source>
</evidence>
<evidence type="ECO:0000256" key="6">
    <source>
        <dbReference type="ARBA" id="ARBA00023110"/>
    </source>
</evidence>
<evidence type="ECO:0000256" key="15">
    <source>
        <dbReference type="SAM" id="Coils"/>
    </source>
</evidence>
<dbReference type="FunFam" id="3.30.70.1050:FF:000004">
    <property type="entry name" value="Trigger factor"/>
    <property type="match status" value="1"/>
</dbReference>
<sequence>MKVIQEKLPDSQVGLEIEVPADISKQTYEQTLRKYMKTTNIPGFRKGKVPRQILVQQLGATRLKAAALEELVQTVIDKAIAQEKIEALGNYQLRSGFESLIEEFEPGKSLTISASVDVPPQAELKQYKNLSVKAEEATYKAERITETLESYQQNLASLVPVEDRPAQEEDVAVVDFVGKIVENDKEPEEFEGGSASEFQVEIKEGRFIPGFVEGIVGMELGQTKDVEVSFPDEYPQADLAGKPAIFSITLNDLKERELPDLDDDLAQEISEFETLEELKQSLEERFQKEAKDITQANTEKALLDELITHLEVEIPKTLLQREVDHIVTQTVMQLSNQGIDINKFLTKELVENMRENAKPEATERLRRTLALGEVAKQESISVEQEAVSARMKEMMEEVDNPANIDQDRLKQVVNEDLLKEQILTWLAENATVQLVPEGSLSQEEESETLAAIADNEAE</sequence>
<dbReference type="Gene3D" id="3.30.70.1050">
    <property type="entry name" value="Trigger factor ribosome-binding domain"/>
    <property type="match status" value="1"/>
</dbReference>
<keyword evidence="8 12" id="KW-0413">Isomerase</keyword>
<protein>
    <recommendedName>
        <fullName evidence="4 12">Trigger factor</fullName>
        <shortName evidence="12">TF</shortName>
        <ecNumber evidence="3 12">5.2.1.8</ecNumber>
    </recommendedName>
    <alternativeName>
        <fullName evidence="11 12">PPIase</fullName>
    </alternativeName>
</protein>
<dbReference type="RefSeq" id="WP_215608558.1">
    <property type="nucleotide sequence ID" value="NZ_JADOES010000012.1"/>
</dbReference>
<dbReference type="InterPro" id="IPR008881">
    <property type="entry name" value="Trigger_fac_ribosome-bd_bac"/>
</dbReference>
<keyword evidence="19" id="KW-1185">Reference proteome</keyword>
<comment type="caution">
    <text evidence="18">The sequence shown here is derived from an EMBL/GenBank/DDBJ whole genome shotgun (WGS) entry which is preliminary data.</text>
</comment>
<dbReference type="GO" id="GO:0005737">
    <property type="term" value="C:cytoplasm"/>
    <property type="evidence" value="ECO:0007669"/>
    <property type="project" value="UniProtKB-SubCell"/>
</dbReference>
<dbReference type="Pfam" id="PF05697">
    <property type="entry name" value="Trigger_N"/>
    <property type="match status" value="1"/>
</dbReference>
<comment type="similarity">
    <text evidence="2 12 14">Belongs to the FKBP-type PPIase family. Tig subfamily.</text>
</comment>
<dbReference type="SUPFAM" id="SSF102735">
    <property type="entry name" value="Trigger factor ribosome-binding domain"/>
    <property type="match status" value="1"/>
</dbReference>
<evidence type="ECO:0000313" key="18">
    <source>
        <dbReference type="EMBL" id="MBT9315492.1"/>
    </source>
</evidence>
<dbReference type="EC" id="5.2.1.8" evidence="3 12"/>
<feature type="region of interest" description="Disordered" evidence="16">
    <location>
        <begin position="438"/>
        <end position="458"/>
    </location>
</feature>
<dbReference type="HAMAP" id="MF_00303">
    <property type="entry name" value="Trigger_factor_Tig"/>
    <property type="match status" value="1"/>
</dbReference>
<evidence type="ECO:0000256" key="11">
    <source>
        <dbReference type="ARBA" id="ARBA00029986"/>
    </source>
</evidence>
<dbReference type="Pfam" id="PF00254">
    <property type="entry name" value="FKBP_C"/>
    <property type="match status" value="1"/>
</dbReference>
<evidence type="ECO:0000259" key="17">
    <source>
        <dbReference type="PROSITE" id="PS50059"/>
    </source>
</evidence>
<dbReference type="EMBL" id="JADOES010000012">
    <property type="protein sequence ID" value="MBT9315492.1"/>
    <property type="molecule type" value="Genomic_DNA"/>
</dbReference>